<dbReference type="GO" id="GO:0051087">
    <property type="term" value="F:protein-folding chaperone binding"/>
    <property type="evidence" value="ECO:0007669"/>
    <property type="project" value="InterPro"/>
</dbReference>
<dbReference type="Pfam" id="PF09229">
    <property type="entry name" value="Aha1_N"/>
    <property type="match status" value="1"/>
</dbReference>
<organism evidence="3 4">
    <name type="scientific">Escallonia rubra</name>
    <dbReference type="NCBI Taxonomy" id="112253"/>
    <lineage>
        <taxon>Eukaryota</taxon>
        <taxon>Viridiplantae</taxon>
        <taxon>Streptophyta</taxon>
        <taxon>Embryophyta</taxon>
        <taxon>Tracheophyta</taxon>
        <taxon>Spermatophyta</taxon>
        <taxon>Magnoliopsida</taxon>
        <taxon>eudicotyledons</taxon>
        <taxon>Gunneridae</taxon>
        <taxon>Pentapetalae</taxon>
        <taxon>asterids</taxon>
        <taxon>campanulids</taxon>
        <taxon>Escalloniales</taxon>
        <taxon>Escalloniaceae</taxon>
        <taxon>Escallonia</taxon>
    </lineage>
</organism>
<dbReference type="InterPro" id="IPR036338">
    <property type="entry name" value="Aha1"/>
</dbReference>
<evidence type="ECO:0000313" key="3">
    <source>
        <dbReference type="EMBL" id="KAK2973176.1"/>
    </source>
</evidence>
<feature type="domain" description="Activator of Hsp90 ATPase AHSA1-like N-terminal" evidence="2">
    <location>
        <begin position="16"/>
        <end position="54"/>
    </location>
</feature>
<proteinExistence type="inferred from homology"/>
<gene>
    <name evidence="3" type="ORF">RJ640_009806</name>
</gene>
<reference evidence="3" key="1">
    <citation type="submission" date="2022-12" db="EMBL/GenBank/DDBJ databases">
        <title>Draft genome assemblies for two species of Escallonia (Escalloniales).</title>
        <authorList>
            <person name="Chanderbali A."/>
            <person name="Dervinis C."/>
            <person name="Anghel I."/>
            <person name="Soltis D."/>
            <person name="Soltis P."/>
            <person name="Zapata F."/>
        </authorList>
    </citation>
    <scope>NUCLEOTIDE SEQUENCE</scope>
    <source>
        <strain evidence="3">UCBG92.1500</strain>
        <tissue evidence="3">Leaf</tissue>
    </source>
</reference>
<comment type="similarity">
    <text evidence="1">Belongs to the AHA1 family.</text>
</comment>
<evidence type="ECO:0000313" key="4">
    <source>
        <dbReference type="Proteomes" id="UP001187471"/>
    </source>
</evidence>
<sequence>MSIKSIPQQTAKDLKLKQTTKVEKVEGEAYVNVRKGKIIPSYEISLTLGWAGEAKMPPATRS</sequence>
<dbReference type="SUPFAM" id="SSF103111">
    <property type="entry name" value="Activator of Hsp90 ATPase, Aha1"/>
    <property type="match status" value="1"/>
</dbReference>
<name>A0AA88R047_9ASTE</name>
<keyword evidence="4" id="KW-1185">Reference proteome</keyword>
<dbReference type="EMBL" id="JAVXUO010002441">
    <property type="protein sequence ID" value="KAK2973176.1"/>
    <property type="molecule type" value="Genomic_DNA"/>
</dbReference>
<dbReference type="InterPro" id="IPR015310">
    <property type="entry name" value="AHSA1-like_N"/>
</dbReference>
<evidence type="ECO:0000259" key="2">
    <source>
        <dbReference type="Pfam" id="PF09229"/>
    </source>
</evidence>
<dbReference type="GO" id="GO:0001671">
    <property type="term" value="F:ATPase activator activity"/>
    <property type="evidence" value="ECO:0007669"/>
    <property type="project" value="InterPro"/>
</dbReference>
<dbReference type="Gene3D" id="3.15.10.20">
    <property type="entry name" value="Activator of Hsp90 ATPase Aha1, N-terminal domain"/>
    <property type="match status" value="1"/>
</dbReference>
<dbReference type="Proteomes" id="UP001187471">
    <property type="component" value="Unassembled WGS sequence"/>
</dbReference>
<protein>
    <recommendedName>
        <fullName evidence="2">Activator of Hsp90 ATPase AHSA1-like N-terminal domain-containing protein</fullName>
    </recommendedName>
</protein>
<comment type="caution">
    <text evidence="3">The sequence shown here is derived from an EMBL/GenBank/DDBJ whole genome shotgun (WGS) entry which is preliminary data.</text>
</comment>
<evidence type="ECO:0000256" key="1">
    <source>
        <dbReference type="ARBA" id="ARBA00006817"/>
    </source>
</evidence>
<accession>A0AA88R047</accession>
<dbReference type="AlphaFoldDB" id="A0AA88R047"/>